<evidence type="ECO:0000313" key="2">
    <source>
        <dbReference type="Proteomes" id="UP000828390"/>
    </source>
</evidence>
<comment type="caution">
    <text evidence="1">The sequence shown here is derived from an EMBL/GenBank/DDBJ whole genome shotgun (WGS) entry which is preliminary data.</text>
</comment>
<accession>A0A9D4MNE9</accession>
<name>A0A9D4MNE9_DREPO</name>
<gene>
    <name evidence="1" type="ORF">DPMN_003434</name>
</gene>
<proteinExistence type="predicted"/>
<organism evidence="1 2">
    <name type="scientific">Dreissena polymorpha</name>
    <name type="common">Zebra mussel</name>
    <name type="synonym">Mytilus polymorpha</name>
    <dbReference type="NCBI Taxonomy" id="45954"/>
    <lineage>
        <taxon>Eukaryota</taxon>
        <taxon>Metazoa</taxon>
        <taxon>Spiralia</taxon>
        <taxon>Lophotrochozoa</taxon>
        <taxon>Mollusca</taxon>
        <taxon>Bivalvia</taxon>
        <taxon>Autobranchia</taxon>
        <taxon>Heteroconchia</taxon>
        <taxon>Euheterodonta</taxon>
        <taxon>Imparidentia</taxon>
        <taxon>Neoheterodontei</taxon>
        <taxon>Myida</taxon>
        <taxon>Dreissenoidea</taxon>
        <taxon>Dreissenidae</taxon>
        <taxon>Dreissena</taxon>
    </lineage>
</organism>
<dbReference type="Proteomes" id="UP000828390">
    <property type="component" value="Unassembled WGS sequence"/>
</dbReference>
<keyword evidence="2" id="KW-1185">Reference proteome</keyword>
<evidence type="ECO:0000313" key="1">
    <source>
        <dbReference type="EMBL" id="KAH3879531.1"/>
    </source>
</evidence>
<dbReference type="AlphaFoldDB" id="A0A9D4MNE9"/>
<sequence length="51" mass="5865">MPLTGSSGDGKAHRAVVVGEEGRMFQSQYRDFVRRVGFAYVSSLFKQYRYE</sequence>
<protein>
    <submittedName>
        <fullName evidence="1">Uncharacterized protein</fullName>
    </submittedName>
</protein>
<reference evidence="1" key="1">
    <citation type="journal article" date="2019" name="bioRxiv">
        <title>The Genome of the Zebra Mussel, Dreissena polymorpha: A Resource for Invasive Species Research.</title>
        <authorList>
            <person name="McCartney M.A."/>
            <person name="Auch B."/>
            <person name="Kono T."/>
            <person name="Mallez S."/>
            <person name="Zhang Y."/>
            <person name="Obille A."/>
            <person name="Becker A."/>
            <person name="Abrahante J.E."/>
            <person name="Garbe J."/>
            <person name="Badalamenti J.P."/>
            <person name="Herman A."/>
            <person name="Mangelson H."/>
            <person name="Liachko I."/>
            <person name="Sullivan S."/>
            <person name="Sone E.D."/>
            <person name="Koren S."/>
            <person name="Silverstein K.A.T."/>
            <person name="Beckman K.B."/>
            <person name="Gohl D.M."/>
        </authorList>
    </citation>
    <scope>NUCLEOTIDE SEQUENCE</scope>
    <source>
        <strain evidence="1">Duluth1</strain>
        <tissue evidence="1">Whole animal</tissue>
    </source>
</reference>
<dbReference type="EMBL" id="JAIWYP010000001">
    <property type="protein sequence ID" value="KAH3879531.1"/>
    <property type="molecule type" value="Genomic_DNA"/>
</dbReference>
<reference evidence="1" key="2">
    <citation type="submission" date="2020-11" db="EMBL/GenBank/DDBJ databases">
        <authorList>
            <person name="McCartney M.A."/>
            <person name="Auch B."/>
            <person name="Kono T."/>
            <person name="Mallez S."/>
            <person name="Becker A."/>
            <person name="Gohl D.M."/>
            <person name="Silverstein K.A.T."/>
            <person name="Koren S."/>
            <person name="Bechman K.B."/>
            <person name="Herman A."/>
            <person name="Abrahante J.E."/>
            <person name="Garbe J."/>
        </authorList>
    </citation>
    <scope>NUCLEOTIDE SEQUENCE</scope>
    <source>
        <strain evidence="1">Duluth1</strain>
        <tissue evidence="1">Whole animal</tissue>
    </source>
</reference>